<feature type="coiled-coil region" evidence="1">
    <location>
        <begin position="579"/>
        <end position="606"/>
    </location>
</feature>
<accession>A0A934VJL6</accession>
<dbReference type="Proteomes" id="UP000617628">
    <property type="component" value="Unassembled WGS sequence"/>
</dbReference>
<keyword evidence="1" id="KW-0175">Coiled coil</keyword>
<gene>
    <name evidence="2" type="ORF">JIN87_02665</name>
</gene>
<feature type="coiled-coil region" evidence="1">
    <location>
        <begin position="493"/>
        <end position="520"/>
    </location>
</feature>
<dbReference type="RefSeq" id="WP_200353967.1">
    <property type="nucleotide sequence ID" value="NZ_JAENIL010000003.1"/>
</dbReference>
<dbReference type="Gene3D" id="3.40.50.300">
    <property type="entry name" value="P-loop containing nucleotide triphosphate hydrolases"/>
    <property type="match status" value="1"/>
</dbReference>
<reference evidence="2" key="1">
    <citation type="submission" date="2021-01" db="EMBL/GenBank/DDBJ databases">
        <title>Modified the classification status of verrucomicrobia.</title>
        <authorList>
            <person name="Feng X."/>
        </authorList>
    </citation>
    <scope>NUCLEOTIDE SEQUENCE</scope>
    <source>
        <strain evidence="2">KCTC 13126</strain>
    </source>
</reference>
<protein>
    <submittedName>
        <fullName evidence="2">Uncharacterized protein</fullName>
    </submittedName>
</protein>
<comment type="caution">
    <text evidence="2">The sequence shown here is derived from an EMBL/GenBank/DDBJ whole genome shotgun (WGS) entry which is preliminary data.</text>
</comment>
<evidence type="ECO:0000313" key="3">
    <source>
        <dbReference type="Proteomes" id="UP000617628"/>
    </source>
</evidence>
<evidence type="ECO:0000313" key="2">
    <source>
        <dbReference type="EMBL" id="MBK1875751.1"/>
    </source>
</evidence>
<dbReference type="EMBL" id="JAENIL010000003">
    <property type="protein sequence ID" value="MBK1875751.1"/>
    <property type="molecule type" value="Genomic_DNA"/>
</dbReference>
<evidence type="ECO:0000256" key="1">
    <source>
        <dbReference type="SAM" id="Coils"/>
    </source>
</evidence>
<keyword evidence="3" id="KW-1185">Reference proteome</keyword>
<dbReference type="InterPro" id="IPR027417">
    <property type="entry name" value="P-loop_NTPase"/>
</dbReference>
<name>A0A934VJL6_9BACT</name>
<organism evidence="2 3">
    <name type="scientific">Pelagicoccus mobilis</name>
    <dbReference type="NCBI Taxonomy" id="415221"/>
    <lineage>
        <taxon>Bacteria</taxon>
        <taxon>Pseudomonadati</taxon>
        <taxon>Verrucomicrobiota</taxon>
        <taxon>Opitutia</taxon>
        <taxon>Puniceicoccales</taxon>
        <taxon>Pelagicoccaceae</taxon>
        <taxon>Pelagicoccus</taxon>
    </lineage>
</organism>
<proteinExistence type="predicted"/>
<sequence length="618" mass="69393">MSADSQTTSEKSKEHFIPRKFEMEALKQVLPVQGTQTNSNRVFNIWGSKAVGKSSFISEFRESEVMSKAKLLWLHPTRKGQLDTIPEFIRACAQTIRYPSAASKEKKISERLESVQRGKVNPIVSDDSLLITRSSVARQKKPYINQAAASSVGRTEVVRDDVEVNVGLGESKATNHAEAFLDALPLQSLGTDLSIIYIEKFEDLSVSIVDWLRDYVFPAATNGAYRRSLILLIESLDPLNLAYPNESWGVWSNKTEDFQLYPYSDDDVYSFGLHSGLEPDVAHFLKFKTLGYPAETHQAINELKSLDRSKATQLLDSLPAPDQLKVAALAIPQAVHKDDLPILFGKNDSEEIFDWFKNLPNTGATLSASGKAFALSDSLRAEALRRFKNRNELQDFSQSWGPMARVTHLVPNRTERSKLLLLSGLYWIDQTFCQKLFGEQATKISPFITQENSPHFNRKQERYRISERLLPDLQKAATRLEHPGVNVVKKKAEQIWEKRLEELKTSLAELDSKSEHIQTELRSNGSKQKEIHTQIRIQERASGTKTIPNAKPGFLSKILNLGDSDDVDADSPEGLRKLGSGIAAKINELEQALDAIEQERQTIKTELDHPSIAPSPQS</sequence>
<dbReference type="AlphaFoldDB" id="A0A934VJL6"/>